<organism evidence="3 4">
    <name type="scientific">Dactylonectria macrodidyma</name>
    <dbReference type="NCBI Taxonomy" id="307937"/>
    <lineage>
        <taxon>Eukaryota</taxon>
        <taxon>Fungi</taxon>
        <taxon>Dikarya</taxon>
        <taxon>Ascomycota</taxon>
        <taxon>Pezizomycotina</taxon>
        <taxon>Sordariomycetes</taxon>
        <taxon>Hypocreomycetidae</taxon>
        <taxon>Hypocreales</taxon>
        <taxon>Nectriaceae</taxon>
        <taxon>Dactylonectria</taxon>
    </lineage>
</organism>
<gene>
    <name evidence="3" type="ORF">EDB81DRAFT_862566</name>
</gene>
<feature type="region of interest" description="Disordered" evidence="2">
    <location>
        <begin position="371"/>
        <end position="391"/>
    </location>
</feature>
<feature type="coiled-coil region" evidence="1">
    <location>
        <begin position="158"/>
        <end position="185"/>
    </location>
</feature>
<keyword evidence="1" id="KW-0175">Coiled coil</keyword>
<evidence type="ECO:0000256" key="2">
    <source>
        <dbReference type="SAM" id="MobiDB-lite"/>
    </source>
</evidence>
<feature type="compositionally biased region" description="Basic and acidic residues" evidence="2">
    <location>
        <begin position="63"/>
        <end position="93"/>
    </location>
</feature>
<reference evidence="3" key="1">
    <citation type="journal article" date="2021" name="Nat. Commun.">
        <title>Genetic determinants of endophytism in the Arabidopsis root mycobiome.</title>
        <authorList>
            <person name="Mesny F."/>
            <person name="Miyauchi S."/>
            <person name="Thiergart T."/>
            <person name="Pickel B."/>
            <person name="Atanasova L."/>
            <person name="Karlsson M."/>
            <person name="Huettel B."/>
            <person name="Barry K.W."/>
            <person name="Haridas S."/>
            <person name="Chen C."/>
            <person name="Bauer D."/>
            <person name="Andreopoulos W."/>
            <person name="Pangilinan J."/>
            <person name="LaButti K."/>
            <person name="Riley R."/>
            <person name="Lipzen A."/>
            <person name="Clum A."/>
            <person name="Drula E."/>
            <person name="Henrissat B."/>
            <person name="Kohler A."/>
            <person name="Grigoriev I.V."/>
            <person name="Martin F.M."/>
            <person name="Hacquard S."/>
        </authorList>
    </citation>
    <scope>NUCLEOTIDE SEQUENCE</scope>
    <source>
        <strain evidence="3">MPI-CAGE-AT-0147</strain>
    </source>
</reference>
<feature type="compositionally biased region" description="Basic and acidic residues" evidence="2">
    <location>
        <begin position="7"/>
        <end position="41"/>
    </location>
</feature>
<proteinExistence type="predicted"/>
<evidence type="ECO:0000313" key="4">
    <source>
        <dbReference type="Proteomes" id="UP000738349"/>
    </source>
</evidence>
<evidence type="ECO:0000313" key="3">
    <source>
        <dbReference type="EMBL" id="KAH7113385.1"/>
    </source>
</evidence>
<dbReference type="OrthoDB" id="5082913at2759"/>
<feature type="coiled-coil region" evidence="1">
    <location>
        <begin position="287"/>
        <end position="342"/>
    </location>
</feature>
<sequence>MMAGQNRRPDLPRRLNSSDRSYDRRDDRRDDRREERERPYEGRSPIHSQSSPHDSFPRRSSNFRRDRGGSRDRTFDRSSDRSRDRDRGRERDVPSNAPLGLSNKSFSSGPRPPWATPSKFGKVAGQAGPEIQKTTKPSPQGTTKNAVINPLTKLVCERVSWMQKKEAAEKRLAKLRDDHARSAVRHVDFPSVSVMFQEQTKMATSDVAMCNDSIKKVDEQLQSQFGQLSTNHVLSNLAGQKHSHPDPAKGEPTKSQHPDREKSPKQPATFASESFTLHLDQKIHEFKRKFDSDLQDLKDQFEATRQEKESLALENTNLKKSQDEMTREIQQLQDKFKILEQKSVTGLATASIQLTAMNEQVNKKFADLNTKYQPKSQPQPDLKLPPKAEPGVSEAQFNDVVRSQNDKIATFSIKINSALSSITKYDKQFPGQFEELRKSSRQMEKKIPDISQLNTSVSDHARRISDQKTMLDKMGAHLSSLQSLVSEIPLDKLKPLLDGVPAIQKRLKEDDARTADFMTKERVYDMLKSELATAVQKLTHPKPMTEERVREVLKPELANAVEQLLKKTASSESHVMTEEKVREMLKPELASAAEMLLKDTASSHSSAMTEDKVREILKQELAVTAKRLQEMFSTRLDVMANHFGGFIDKERAARGKADEKLSALSDRVSSLQKEADGVNSPTDSASSFRRACEVANVAQAKRNQHMSAQIYQHSQEVEEHRNTLSTLTTQMEELRDELRKGYEGHQMQIMHLSSWVNAFNTRRMYNDIVAHINATTPTGLNLSNQMRALSGRLDALENKEGREDEGGVKKRKAPNGNAVLIHNGR</sequence>
<comment type="caution">
    <text evidence="3">The sequence shown here is derived from an EMBL/GenBank/DDBJ whole genome shotgun (WGS) entry which is preliminary data.</text>
</comment>
<dbReference type="AlphaFoldDB" id="A0A9P9D4E5"/>
<keyword evidence="4" id="KW-1185">Reference proteome</keyword>
<accession>A0A9P9D4E5</accession>
<feature type="region of interest" description="Disordered" evidence="2">
    <location>
        <begin position="1"/>
        <end position="145"/>
    </location>
</feature>
<name>A0A9P9D4E5_9HYPO</name>
<evidence type="ECO:0000256" key="1">
    <source>
        <dbReference type="SAM" id="Coils"/>
    </source>
</evidence>
<dbReference type="EMBL" id="JAGMUV010000035">
    <property type="protein sequence ID" value="KAH7113385.1"/>
    <property type="molecule type" value="Genomic_DNA"/>
</dbReference>
<feature type="compositionally biased region" description="Basic and acidic residues" evidence="2">
    <location>
        <begin position="795"/>
        <end position="808"/>
    </location>
</feature>
<feature type="region of interest" description="Disordered" evidence="2">
    <location>
        <begin position="238"/>
        <end position="268"/>
    </location>
</feature>
<feature type="compositionally biased region" description="Polar residues" evidence="2">
    <location>
        <begin position="132"/>
        <end position="145"/>
    </location>
</feature>
<feature type="region of interest" description="Disordered" evidence="2">
    <location>
        <begin position="795"/>
        <end position="825"/>
    </location>
</feature>
<dbReference type="Proteomes" id="UP000738349">
    <property type="component" value="Unassembled WGS sequence"/>
</dbReference>
<protein>
    <submittedName>
        <fullName evidence="3">Uncharacterized protein</fullName>
    </submittedName>
</protein>
<feature type="compositionally biased region" description="Basic and acidic residues" evidence="2">
    <location>
        <begin position="243"/>
        <end position="264"/>
    </location>
</feature>